<dbReference type="PANTHER" id="PTHR46888">
    <property type="entry name" value="ZINC KNUCKLE DOMAINCONTAINING PROTEIN-RELATED"/>
    <property type="match status" value="1"/>
</dbReference>
<keyword evidence="4" id="KW-1185">Reference proteome</keyword>
<evidence type="ECO:0000313" key="3">
    <source>
        <dbReference type="Ensembl" id="ENSPCEP00000011245.1"/>
    </source>
</evidence>
<reference evidence="3" key="2">
    <citation type="submission" date="2025-09" db="UniProtKB">
        <authorList>
            <consortium name="Ensembl"/>
        </authorList>
    </citation>
    <scope>IDENTIFICATION</scope>
</reference>
<name>A0A8C8RXM7_9SAUR</name>
<sequence>TQRTQVPQTQGREEEAQGVSVFRPEPPPQAAYRALSDEAARDYEAVKEAILDVLDITPETFRRRFRGTPYNLGVRPRALAQELKEACRRWLRPEQHSKEDLLDTIVLEQFLHVLPELLTDQGTAFTS</sequence>
<dbReference type="SUPFAM" id="SSF47353">
    <property type="entry name" value="Retrovirus capsid dimerization domain-like"/>
    <property type="match status" value="1"/>
</dbReference>
<feature type="compositionally biased region" description="Polar residues" evidence="1">
    <location>
        <begin position="1"/>
        <end position="10"/>
    </location>
</feature>
<dbReference type="Ensembl" id="ENSPCET00000011614.1">
    <property type="protein sequence ID" value="ENSPCEP00000011245.1"/>
    <property type="gene ID" value="ENSPCEG00000008889.1"/>
</dbReference>
<dbReference type="InterPro" id="IPR038269">
    <property type="entry name" value="SCAN_sf"/>
</dbReference>
<dbReference type="PROSITE" id="PS50804">
    <property type="entry name" value="SCAN_BOX"/>
    <property type="match status" value="1"/>
</dbReference>
<feature type="domain" description="SCAN box" evidence="2">
    <location>
        <begin position="62"/>
        <end position="118"/>
    </location>
</feature>
<proteinExistence type="predicted"/>
<dbReference type="Pfam" id="PF02023">
    <property type="entry name" value="SCAN"/>
    <property type="match status" value="1"/>
</dbReference>
<dbReference type="PANTHER" id="PTHR46888:SF1">
    <property type="entry name" value="RIBONUCLEASE H"/>
    <property type="match status" value="1"/>
</dbReference>
<evidence type="ECO:0000256" key="1">
    <source>
        <dbReference type="SAM" id="MobiDB-lite"/>
    </source>
</evidence>
<reference evidence="3" key="1">
    <citation type="submission" date="2025-08" db="UniProtKB">
        <authorList>
            <consortium name="Ensembl"/>
        </authorList>
    </citation>
    <scope>IDENTIFICATION</scope>
</reference>
<evidence type="ECO:0000259" key="2">
    <source>
        <dbReference type="PROSITE" id="PS50804"/>
    </source>
</evidence>
<dbReference type="Proteomes" id="UP000694393">
    <property type="component" value="Unplaced"/>
</dbReference>
<dbReference type="InterPro" id="IPR003309">
    <property type="entry name" value="SCAN_dom"/>
</dbReference>
<evidence type="ECO:0000313" key="4">
    <source>
        <dbReference type="Proteomes" id="UP000694393"/>
    </source>
</evidence>
<accession>A0A8C8RXM7</accession>
<dbReference type="SMART" id="SM00431">
    <property type="entry name" value="SCAN"/>
    <property type="match status" value="1"/>
</dbReference>
<protein>
    <recommendedName>
        <fullName evidence="2">SCAN box domain-containing protein</fullName>
    </recommendedName>
</protein>
<feature type="region of interest" description="Disordered" evidence="1">
    <location>
        <begin position="1"/>
        <end position="27"/>
    </location>
</feature>
<dbReference type="AlphaFoldDB" id="A0A8C8RXM7"/>
<dbReference type="Gene3D" id="1.10.4020.10">
    <property type="entry name" value="DNA breaking-rejoining enzymes"/>
    <property type="match status" value="1"/>
</dbReference>
<organism evidence="3 4">
    <name type="scientific">Pelusios castaneus</name>
    <name type="common">West African mud turtle</name>
    <dbReference type="NCBI Taxonomy" id="367368"/>
    <lineage>
        <taxon>Eukaryota</taxon>
        <taxon>Metazoa</taxon>
        <taxon>Chordata</taxon>
        <taxon>Craniata</taxon>
        <taxon>Vertebrata</taxon>
        <taxon>Euteleostomi</taxon>
        <taxon>Archelosauria</taxon>
        <taxon>Testudinata</taxon>
        <taxon>Testudines</taxon>
        <taxon>Pleurodira</taxon>
        <taxon>Pelomedusidae</taxon>
        <taxon>Pelusios</taxon>
    </lineage>
</organism>